<feature type="transmembrane region" description="Helical" evidence="1">
    <location>
        <begin position="20"/>
        <end position="40"/>
    </location>
</feature>
<name>A0A7X2CJG8_9PSED</name>
<keyword evidence="1" id="KW-0472">Membrane</keyword>
<accession>A0A7X2CJG8</accession>
<gene>
    <name evidence="2" type="ORF">GHO30_20370</name>
</gene>
<sequence length="174" mass="20223">MDFVEVWEGFLCWVELHPGLASWVQAVGAIISIWAAWWIANRQIRKVELEKRHSDLAKCTAVLSVFEYVLLTVKNDNSFTYRPRNGNNIRESLSEVLLMLGRIDILSLPDPIIVNALFEVRRSVEILDFKVRDYLLSGRDLIDDHYYKYKLVGMCEVEIERKIKLCKEVVASFS</sequence>
<comment type="caution">
    <text evidence="2">The sequence shown here is derived from an EMBL/GenBank/DDBJ whole genome shotgun (WGS) entry which is preliminary data.</text>
</comment>
<keyword evidence="3" id="KW-1185">Reference proteome</keyword>
<keyword evidence="1" id="KW-1133">Transmembrane helix</keyword>
<keyword evidence="1" id="KW-0812">Transmembrane</keyword>
<reference evidence="2 3" key="1">
    <citation type="submission" date="2019-10" db="EMBL/GenBank/DDBJ databases">
        <title>Evaluation of single-gene subtyping targets for Pseudomonas.</title>
        <authorList>
            <person name="Reichler S.J."/>
            <person name="Orsi R.H."/>
            <person name="Wiedmann M."/>
            <person name="Martin N.H."/>
            <person name="Murphy S.I."/>
        </authorList>
    </citation>
    <scope>NUCLEOTIDE SEQUENCE [LARGE SCALE GENOMIC DNA]</scope>
    <source>
        <strain evidence="2 3">FSL R10-2107</strain>
    </source>
</reference>
<evidence type="ECO:0000256" key="1">
    <source>
        <dbReference type="SAM" id="Phobius"/>
    </source>
</evidence>
<proteinExistence type="predicted"/>
<dbReference type="EMBL" id="WIVX01000124">
    <property type="protein sequence ID" value="MQU33707.1"/>
    <property type="molecule type" value="Genomic_DNA"/>
</dbReference>
<evidence type="ECO:0000313" key="3">
    <source>
        <dbReference type="Proteomes" id="UP000470186"/>
    </source>
</evidence>
<evidence type="ECO:0000313" key="2">
    <source>
        <dbReference type="EMBL" id="MQU33707.1"/>
    </source>
</evidence>
<dbReference type="RefSeq" id="WP_153351607.1">
    <property type="nucleotide sequence ID" value="NZ_WIVX01000124.1"/>
</dbReference>
<organism evidence="2 3">
    <name type="scientific">Pseudomonas helleri</name>
    <dbReference type="NCBI Taxonomy" id="1608996"/>
    <lineage>
        <taxon>Bacteria</taxon>
        <taxon>Pseudomonadati</taxon>
        <taxon>Pseudomonadota</taxon>
        <taxon>Gammaproteobacteria</taxon>
        <taxon>Pseudomonadales</taxon>
        <taxon>Pseudomonadaceae</taxon>
        <taxon>Pseudomonas</taxon>
    </lineage>
</organism>
<dbReference type="Proteomes" id="UP000470186">
    <property type="component" value="Unassembled WGS sequence"/>
</dbReference>
<evidence type="ECO:0008006" key="4">
    <source>
        <dbReference type="Google" id="ProtNLM"/>
    </source>
</evidence>
<dbReference type="AlphaFoldDB" id="A0A7X2CJG8"/>
<protein>
    <recommendedName>
        <fullName evidence="4">DUF4760 domain-containing protein</fullName>
    </recommendedName>
</protein>